<evidence type="ECO:0000313" key="5">
    <source>
        <dbReference type="Proteomes" id="UP001501842"/>
    </source>
</evidence>
<keyword evidence="3" id="KW-0546">Nucleotide metabolism</keyword>
<dbReference type="NCBIfam" id="TIGR00172">
    <property type="entry name" value="maf"/>
    <property type="match status" value="1"/>
</dbReference>
<comment type="function">
    <text evidence="3">Nucleoside triphosphate pyrophosphatase. May have a dual role in cell division arrest and in preventing the incorporation of modified nucleotides into cellular nucleic acids.</text>
</comment>
<dbReference type="HAMAP" id="MF_00528">
    <property type="entry name" value="Maf"/>
    <property type="match status" value="1"/>
</dbReference>
<comment type="similarity">
    <text evidence="3">Belongs to the Maf family.</text>
</comment>
<dbReference type="InterPro" id="IPR029001">
    <property type="entry name" value="ITPase-like_fam"/>
</dbReference>
<comment type="catalytic activity">
    <reaction evidence="3">
        <text>a ribonucleoside 5'-triphosphate + H2O = a ribonucleoside 5'-phosphate + diphosphate + H(+)</text>
        <dbReference type="Rhea" id="RHEA:23996"/>
        <dbReference type="ChEBI" id="CHEBI:15377"/>
        <dbReference type="ChEBI" id="CHEBI:15378"/>
        <dbReference type="ChEBI" id="CHEBI:33019"/>
        <dbReference type="ChEBI" id="CHEBI:58043"/>
        <dbReference type="ChEBI" id="CHEBI:61557"/>
        <dbReference type="EC" id="3.6.1.9"/>
    </reaction>
</comment>
<comment type="caution">
    <text evidence="4">The sequence shown here is derived from an EMBL/GenBank/DDBJ whole genome shotgun (WGS) entry which is preliminary data.</text>
</comment>
<dbReference type="SUPFAM" id="SSF52972">
    <property type="entry name" value="ITPase-like"/>
    <property type="match status" value="1"/>
</dbReference>
<comment type="caution">
    <text evidence="3">Lacks conserved residue(s) required for the propagation of feature annotation.</text>
</comment>
<keyword evidence="5" id="KW-1185">Reference proteome</keyword>
<dbReference type="EMBL" id="BAAATZ010000019">
    <property type="protein sequence ID" value="GAA2730672.1"/>
    <property type="molecule type" value="Genomic_DNA"/>
</dbReference>
<dbReference type="EC" id="3.6.1.9" evidence="3"/>
<protein>
    <recommendedName>
        <fullName evidence="3">Nucleoside triphosphate pyrophosphatase</fullName>
        <ecNumber evidence="3">3.6.1.9</ecNumber>
    </recommendedName>
    <alternativeName>
        <fullName evidence="3">Nucleotide pyrophosphatase</fullName>
        <shortName evidence="3">Nucleotide PPase</shortName>
    </alternativeName>
</protein>
<dbReference type="RefSeq" id="WP_344452518.1">
    <property type="nucleotide sequence ID" value="NZ_BAAATZ010000019.1"/>
</dbReference>
<accession>A0ABN3UF19</accession>
<evidence type="ECO:0000313" key="4">
    <source>
        <dbReference type="EMBL" id="GAA2730672.1"/>
    </source>
</evidence>
<dbReference type="Pfam" id="PF02545">
    <property type="entry name" value="Maf"/>
    <property type="match status" value="1"/>
</dbReference>
<keyword evidence="3" id="KW-0963">Cytoplasm</keyword>
<evidence type="ECO:0000256" key="2">
    <source>
        <dbReference type="ARBA" id="ARBA00022801"/>
    </source>
</evidence>
<comment type="subcellular location">
    <subcellularLocation>
        <location evidence="3">Cytoplasm</location>
    </subcellularLocation>
</comment>
<dbReference type="CDD" id="cd00555">
    <property type="entry name" value="Maf"/>
    <property type="match status" value="1"/>
</dbReference>
<gene>
    <name evidence="4" type="ORF">GCM10010439_44240</name>
</gene>
<dbReference type="PANTHER" id="PTHR43213">
    <property type="entry name" value="BIFUNCTIONAL DTTP/UTP PYROPHOSPHATASE/METHYLTRANSFERASE PROTEIN-RELATED"/>
    <property type="match status" value="1"/>
</dbReference>
<dbReference type="PIRSF" id="PIRSF006305">
    <property type="entry name" value="Maf"/>
    <property type="match status" value="1"/>
</dbReference>
<proteinExistence type="inferred from homology"/>
<keyword evidence="2 3" id="KW-0378">Hydrolase</keyword>
<feature type="active site" description="Proton acceptor" evidence="3">
    <location>
        <position position="69"/>
    </location>
</feature>
<name>A0ABN3UF19_9ACTN</name>
<organism evidence="4 5">
    <name type="scientific">Actinocorallia aurantiaca</name>
    <dbReference type="NCBI Taxonomy" id="46204"/>
    <lineage>
        <taxon>Bacteria</taxon>
        <taxon>Bacillati</taxon>
        <taxon>Actinomycetota</taxon>
        <taxon>Actinomycetes</taxon>
        <taxon>Streptosporangiales</taxon>
        <taxon>Thermomonosporaceae</taxon>
        <taxon>Actinocorallia</taxon>
    </lineage>
</organism>
<evidence type="ECO:0000256" key="3">
    <source>
        <dbReference type="HAMAP-Rule" id="MF_00528"/>
    </source>
</evidence>
<dbReference type="Proteomes" id="UP001501842">
    <property type="component" value="Unassembled WGS sequence"/>
</dbReference>
<dbReference type="PANTHER" id="PTHR43213:SF5">
    <property type="entry name" value="BIFUNCTIONAL DTTP_UTP PYROPHOSPHATASE_METHYLTRANSFERASE PROTEIN-RELATED"/>
    <property type="match status" value="1"/>
</dbReference>
<dbReference type="InterPro" id="IPR003697">
    <property type="entry name" value="Maf-like"/>
</dbReference>
<evidence type="ECO:0000256" key="1">
    <source>
        <dbReference type="ARBA" id="ARBA00001968"/>
    </source>
</evidence>
<comment type="cofactor">
    <cofactor evidence="1 3">
        <name>a divalent metal cation</name>
        <dbReference type="ChEBI" id="CHEBI:60240"/>
    </cofactor>
</comment>
<reference evidence="4 5" key="1">
    <citation type="journal article" date="2019" name="Int. J. Syst. Evol. Microbiol.">
        <title>The Global Catalogue of Microorganisms (GCM) 10K type strain sequencing project: providing services to taxonomists for standard genome sequencing and annotation.</title>
        <authorList>
            <consortium name="The Broad Institute Genomics Platform"/>
            <consortium name="The Broad Institute Genome Sequencing Center for Infectious Disease"/>
            <person name="Wu L."/>
            <person name="Ma J."/>
        </authorList>
    </citation>
    <scope>NUCLEOTIDE SEQUENCE [LARGE SCALE GENOMIC DNA]</scope>
    <source>
        <strain evidence="4 5">JCM 8201</strain>
    </source>
</reference>
<comment type="catalytic activity">
    <reaction evidence="3">
        <text>a 2'-deoxyribonucleoside 5'-triphosphate + H2O = a 2'-deoxyribonucleoside 5'-phosphate + diphosphate + H(+)</text>
        <dbReference type="Rhea" id="RHEA:44644"/>
        <dbReference type="ChEBI" id="CHEBI:15377"/>
        <dbReference type="ChEBI" id="CHEBI:15378"/>
        <dbReference type="ChEBI" id="CHEBI:33019"/>
        <dbReference type="ChEBI" id="CHEBI:61560"/>
        <dbReference type="ChEBI" id="CHEBI:65317"/>
        <dbReference type="EC" id="3.6.1.9"/>
    </reaction>
</comment>
<dbReference type="Gene3D" id="3.90.950.10">
    <property type="match status" value="1"/>
</dbReference>
<sequence>MRRVVLGSASQTRFEVLRSAGVEAEVVVSGVDEDAVEAGSVRELVEALAVGKARAVAERVGEALVIGCDSLLEFEGRGLGKPESVEQVVEWWSERRGKSGVLYSGHCLIDTGSGREVSAVGETVVRFGNPSDEEIRDYAASGEPLWAAGGFTIDGKGGWFVNGIEGDAGNVLGLSLPLLREMLSDLGVSPSELWKR</sequence>